<feature type="signal peptide" evidence="1">
    <location>
        <begin position="1"/>
        <end position="27"/>
    </location>
</feature>
<dbReference type="AlphaFoldDB" id="A0A813N809"/>
<sequence length="75" mass="8466">MFNFNYKISFQMVFMLIVSAWPSGVSRVLWSESKCCRPKQQCCIPVDPCAGAYGNPYGYPSQSQYPSPYGYGGLY</sequence>
<keyword evidence="1" id="KW-0732">Signal</keyword>
<feature type="chain" id="PRO_5032467835" evidence="1">
    <location>
        <begin position="28"/>
        <end position="75"/>
    </location>
</feature>
<name>A0A813N809_9BILA</name>
<proteinExistence type="predicted"/>
<keyword evidence="3" id="KW-1185">Reference proteome</keyword>
<protein>
    <submittedName>
        <fullName evidence="2">Uncharacterized protein</fullName>
    </submittedName>
</protein>
<gene>
    <name evidence="2" type="ORF">OXX778_LOCUS2706</name>
</gene>
<evidence type="ECO:0000256" key="1">
    <source>
        <dbReference type="SAM" id="SignalP"/>
    </source>
</evidence>
<accession>A0A813N809</accession>
<evidence type="ECO:0000313" key="2">
    <source>
        <dbReference type="EMBL" id="CAF0728903.1"/>
    </source>
</evidence>
<dbReference type="Proteomes" id="UP000663879">
    <property type="component" value="Unassembled WGS sequence"/>
</dbReference>
<dbReference type="EMBL" id="CAJNOC010000219">
    <property type="protein sequence ID" value="CAF0728903.1"/>
    <property type="molecule type" value="Genomic_DNA"/>
</dbReference>
<organism evidence="2 3">
    <name type="scientific">Brachionus calyciflorus</name>
    <dbReference type="NCBI Taxonomy" id="104777"/>
    <lineage>
        <taxon>Eukaryota</taxon>
        <taxon>Metazoa</taxon>
        <taxon>Spiralia</taxon>
        <taxon>Gnathifera</taxon>
        <taxon>Rotifera</taxon>
        <taxon>Eurotatoria</taxon>
        <taxon>Monogononta</taxon>
        <taxon>Pseudotrocha</taxon>
        <taxon>Ploima</taxon>
        <taxon>Brachionidae</taxon>
        <taxon>Brachionus</taxon>
    </lineage>
</organism>
<comment type="caution">
    <text evidence="2">The sequence shown here is derived from an EMBL/GenBank/DDBJ whole genome shotgun (WGS) entry which is preliminary data.</text>
</comment>
<evidence type="ECO:0000313" key="3">
    <source>
        <dbReference type="Proteomes" id="UP000663879"/>
    </source>
</evidence>
<reference evidence="2" key="1">
    <citation type="submission" date="2021-02" db="EMBL/GenBank/DDBJ databases">
        <authorList>
            <person name="Nowell W R."/>
        </authorList>
    </citation>
    <scope>NUCLEOTIDE SEQUENCE</scope>
    <source>
        <strain evidence="2">Ploen Becks lab</strain>
    </source>
</reference>